<keyword evidence="5" id="KW-1185">Reference proteome</keyword>
<dbReference type="OrthoDB" id="5476461at2"/>
<dbReference type="PROSITE" id="PS00622">
    <property type="entry name" value="HTH_LUXR_1"/>
    <property type="match status" value="1"/>
</dbReference>
<comment type="caution">
    <text evidence="4">The sequence shown here is derived from an EMBL/GenBank/DDBJ whole genome shotgun (WGS) entry which is preliminary data.</text>
</comment>
<dbReference type="CDD" id="cd06170">
    <property type="entry name" value="LuxR_C_like"/>
    <property type="match status" value="1"/>
</dbReference>
<dbReference type="Pfam" id="PF00196">
    <property type="entry name" value="GerE"/>
    <property type="match status" value="1"/>
</dbReference>
<dbReference type="GO" id="GO:0003677">
    <property type="term" value="F:DNA binding"/>
    <property type="evidence" value="ECO:0007669"/>
    <property type="project" value="InterPro"/>
</dbReference>
<dbReference type="PANTHER" id="PTHR16305">
    <property type="entry name" value="TESTICULAR SOLUBLE ADENYLYL CYCLASE"/>
    <property type="match status" value="1"/>
</dbReference>
<dbReference type="GO" id="GO:0004016">
    <property type="term" value="F:adenylate cyclase activity"/>
    <property type="evidence" value="ECO:0007669"/>
    <property type="project" value="TreeGrafter"/>
</dbReference>
<accession>A0A7Z1AY40</accession>
<dbReference type="SUPFAM" id="SSF48452">
    <property type="entry name" value="TPR-like"/>
    <property type="match status" value="2"/>
</dbReference>
<gene>
    <name evidence="4" type="ORF">BLA60_21585</name>
</gene>
<dbReference type="InterPro" id="IPR041664">
    <property type="entry name" value="AAA_16"/>
</dbReference>
<dbReference type="PROSITE" id="PS50043">
    <property type="entry name" value="HTH_LUXR_2"/>
    <property type="match status" value="1"/>
</dbReference>
<sequence length="923" mass="98486">MAADFVGRVEELGQLGALLARARDHLPATVLVDGDAGLGKTRLLREFTALAREGGAGVLVGGCVPLGSGAIPYGPLIEALRALVGQRGGQRLRELADPALAGLIADFGDTGQTRPDSQRRVFDAVSGLLDKLGGHGPVVLVLEDLHWTDPSTVDLISYLTRLRSTERMLLVGSYRAGLPADHPLRALLAEPEFMRRTHRLSLLPLTEAESWRLVAALAPAGVPRERLARYVELADGNPYFAEQLALADDPRRLPESLTEIMRLRLARLTPPARHLARVAAVAGRRVSDGLLAAVLGDEQSLDDALRECLDARILLVDQDIAETYVFQHALLREAAYATASPRERRRLHAAMAEAITTTPALDADPRLLPELAHHWFAAGRATEALASSVRAGAVAADLRAFKEADTQYHRALTLWPTVPDAERVAGLPHEQVLSLAADAARWAGRLPQAVDLATRAAAGSARGELYERLGSYLWEAGRVTESAQAYRTADRLLAGTGPTTVTVRVHSALATAEVRAGRYTEALRLAEAAVAQARALGALPEVGRALNSVGLAATMLDDPAAGEAALRESLRIATESDHLEDMLRAYGNLGVCLDHSGDLTRAVEAMTTGLDKARALGVSHTRQAGVLGNNAGVALFRLGRWAEATARLDDAIAHRPPEETAYPRLTLAEIDVAQGRFGAAEATLDTLRTHPTTDPRFTAALNSCLADLATWRGDLPAARRAVDHGLAAVRDTEDTRALAQLCAVGLRSAADPTELAALARTVPEGDGETTALRAQCAAETGQVSWREVAAAWEALQRPYPTAYAYFRAAHTPVRAEAVEAARAAHTIATGLDAGPLLDEITRLAKRSRLRLVAPEGLPFGLTDRELAVLRAASTGATNKTIARQLSISDKTVSVHLTNLFRKLGVHGRVEAIAVAREAGLLTP</sequence>
<evidence type="ECO:0000256" key="1">
    <source>
        <dbReference type="ARBA" id="ARBA00022741"/>
    </source>
</evidence>
<dbReference type="InterPro" id="IPR036388">
    <property type="entry name" value="WH-like_DNA-bd_sf"/>
</dbReference>
<dbReference type="GO" id="GO:0006355">
    <property type="term" value="P:regulation of DNA-templated transcription"/>
    <property type="evidence" value="ECO:0007669"/>
    <property type="project" value="InterPro"/>
</dbReference>
<dbReference type="RefSeq" id="WP_075134756.1">
    <property type="nucleotide sequence ID" value="NZ_MSIF01000010.1"/>
</dbReference>
<dbReference type="SUPFAM" id="SSF52540">
    <property type="entry name" value="P-loop containing nucleoside triphosphate hydrolases"/>
    <property type="match status" value="1"/>
</dbReference>
<dbReference type="InterPro" id="IPR027417">
    <property type="entry name" value="P-loop_NTPase"/>
</dbReference>
<dbReference type="SMART" id="SM00421">
    <property type="entry name" value="HTH_LUXR"/>
    <property type="match status" value="1"/>
</dbReference>
<dbReference type="Gene3D" id="1.10.10.10">
    <property type="entry name" value="Winged helix-like DNA-binding domain superfamily/Winged helix DNA-binding domain"/>
    <property type="match status" value="1"/>
</dbReference>
<dbReference type="Gene3D" id="1.25.40.10">
    <property type="entry name" value="Tetratricopeptide repeat domain"/>
    <property type="match status" value="2"/>
</dbReference>
<dbReference type="PRINTS" id="PR00038">
    <property type="entry name" value="HTHLUXR"/>
</dbReference>
<dbReference type="Pfam" id="PF13191">
    <property type="entry name" value="AAA_16"/>
    <property type="match status" value="1"/>
</dbReference>
<dbReference type="EMBL" id="MSIF01000010">
    <property type="protein sequence ID" value="OLF09166.1"/>
    <property type="molecule type" value="Genomic_DNA"/>
</dbReference>
<keyword evidence="1" id="KW-0547">Nucleotide-binding</keyword>
<organism evidence="4 5">
    <name type="scientific">Actinophytocola xinjiangensis</name>
    <dbReference type="NCBI Taxonomy" id="485602"/>
    <lineage>
        <taxon>Bacteria</taxon>
        <taxon>Bacillati</taxon>
        <taxon>Actinomycetota</taxon>
        <taxon>Actinomycetes</taxon>
        <taxon>Pseudonocardiales</taxon>
        <taxon>Pseudonocardiaceae</taxon>
    </lineage>
</organism>
<evidence type="ECO:0000313" key="4">
    <source>
        <dbReference type="EMBL" id="OLF09166.1"/>
    </source>
</evidence>
<dbReference type="InterPro" id="IPR016032">
    <property type="entry name" value="Sig_transdc_resp-reg_C-effctor"/>
</dbReference>
<evidence type="ECO:0000256" key="2">
    <source>
        <dbReference type="ARBA" id="ARBA00022840"/>
    </source>
</evidence>
<dbReference type="InterPro" id="IPR000792">
    <property type="entry name" value="Tscrpt_reg_LuxR_C"/>
</dbReference>
<dbReference type="SUPFAM" id="SSF46894">
    <property type="entry name" value="C-terminal effector domain of the bipartite response regulators"/>
    <property type="match status" value="1"/>
</dbReference>
<dbReference type="GO" id="GO:0005524">
    <property type="term" value="F:ATP binding"/>
    <property type="evidence" value="ECO:0007669"/>
    <property type="project" value="UniProtKB-KW"/>
</dbReference>
<dbReference type="Pfam" id="PF14559">
    <property type="entry name" value="TPR_19"/>
    <property type="match status" value="1"/>
</dbReference>
<dbReference type="SMART" id="SM00028">
    <property type="entry name" value="TPR"/>
    <property type="match status" value="5"/>
</dbReference>
<dbReference type="InterPro" id="IPR011990">
    <property type="entry name" value="TPR-like_helical_dom_sf"/>
</dbReference>
<dbReference type="PANTHER" id="PTHR16305:SF35">
    <property type="entry name" value="TRANSCRIPTIONAL ACTIVATOR DOMAIN"/>
    <property type="match status" value="1"/>
</dbReference>
<protein>
    <recommendedName>
        <fullName evidence="3">HTH luxR-type domain-containing protein</fullName>
    </recommendedName>
</protein>
<name>A0A7Z1AY40_9PSEU</name>
<dbReference type="Proteomes" id="UP000185696">
    <property type="component" value="Unassembled WGS sequence"/>
</dbReference>
<dbReference type="GO" id="GO:0005737">
    <property type="term" value="C:cytoplasm"/>
    <property type="evidence" value="ECO:0007669"/>
    <property type="project" value="TreeGrafter"/>
</dbReference>
<evidence type="ECO:0000313" key="5">
    <source>
        <dbReference type="Proteomes" id="UP000185696"/>
    </source>
</evidence>
<keyword evidence="2" id="KW-0067">ATP-binding</keyword>
<dbReference type="InterPro" id="IPR019734">
    <property type="entry name" value="TPR_rpt"/>
</dbReference>
<evidence type="ECO:0000259" key="3">
    <source>
        <dbReference type="PROSITE" id="PS50043"/>
    </source>
</evidence>
<feature type="domain" description="HTH luxR-type" evidence="3">
    <location>
        <begin position="854"/>
        <end position="919"/>
    </location>
</feature>
<proteinExistence type="predicted"/>
<reference evidence="4 5" key="1">
    <citation type="submission" date="2016-12" db="EMBL/GenBank/DDBJ databases">
        <title>The draft genome sequence of Actinophytocola xinjiangensis.</title>
        <authorList>
            <person name="Wang W."/>
            <person name="Yuan L."/>
        </authorList>
    </citation>
    <scope>NUCLEOTIDE SEQUENCE [LARGE SCALE GENOMIC DNA]</scope>
    <source>
        <strain evidence="4 5">CGMCC 4.4663</strain>
    </source>
</reference>
<dbReference type="AlphaFoldDB" id="A0A7Z1AY40"/>